<dbReference type="InterPro" id="IPR013783">
    <property type="entry name" value="Ig-like_fold"/>
</dbReference>
<dbReference type="PANTHER" id="PTHR37833">
    <property type="entry name" value="LIPOPROTEIN-RELATED"/>
    <property type="match status" value="1"/>
</dbReference>
<dbReference type="AlphaFoldDB" id="A0A0G0N3P0"/>
<gene>
    <name evidence="1" type="ORF">UT39_C0014G0023</name>
</gene>
<dbReference type="InterPro" id="IPR011467">
    <property type="entry name" value="DUF1573"/>
</dbReference>
<reference evidence="1 2" key="1">
    <citation type="journal article" date="2015" name="Nature">
        <title>rRNA introns, odd ribosomes, and small enigmatic genomes across a large radiation of phyla.</title>
        <authorList>
            <person name="Brown C.T."/>
            <person name="Hug L.A."/>
            <person name="Thomas B.C."/>
            <person name="Sharon I."/>
            <person name="Castelle C.J."/>
            <person name="Singh A."/>
            <person name="Wilkins M.J."/>
            <person name="Williams K.H."/>
            <person name="Banfield J.F."/>
        </authorList>
    </citation>
    <scope>NUCLEOTIDE SEQUENCE [LARGE SCALE GENOMIC DNA]</scope>
</reference>
<sequence>MSPKTIIISLLAFFALVIGLAFLFTSGQKPAPATLSFSAQDSDRPKAETTQTLFDMGEIKVSDVKQQDYTLKNAGTKPLQILNVNSSCGCTAGQIIYNGETSKEYSMHSQSGFVTEIAPGDTATVRLTYRPATMPVYGVVEREVYVTTNDPENQKLVFSIKTKVK</sequence>
<organism evidence="1 2">
    <name type="scientific">Candidatus Woesebacteria bacterium GW2011_GWA1_39_21</name>
    <dbReference type="NCBI Taxonomy" id="1618550"/>
    <lineage>
        <taxon>Bacteria</taxon>
        <taxon>Candidatus Woeseibacteriota</taxon>
    </lineage>
</organism>
<dbReference type="Proteomes" id="UP000034246">
    <property type="component" value="Unassembled WGS sequence"/>
</dbReference>
<accession>A0A0G0N3P0</accession>
<evidence type="ECO:0000313" key="2">
    <source>
        <dbReference type="Proteomes" id="UP000034246"/>
    </source>
</evidence>
<name>A0A0G0N3P0_9BACT</name>
<proteinExistence type="predicted"/>
<dbReference type="Pfam" id="PF07610">
    <property type="entry name" value="DUF1573"/>
    <property type="match status" value="1"/>
</dbReference>
<dbReference type="PANTHER" id="PTHR37833:SF1">
    <property type="entry name" value="SIGNAL PEPTIDE PROTEIN"/>
    <property type="match status" value="1"/>
</dbReference>
<dbReference type="Gene3D" id="2.60.40.10">
    <property type="entry name" value="Immunoglobulins"/>
    <property type="match status" value="1"/>
</dbReference>
<evidence type="ECO:0008006" key="3">
    <source>
        <dbReference type="Google" id="ProtNLM"/>
    </source>
</evidence>
<dbReference type="EMBL" id="LBWP01000014">
    <property type="protein sequence ID" value="KKR10834.1"/>
    <property type="molecule type" value="Genomic_DNA"/>
</dbReference>
<dbReference type="STRING" id="1618550.UT39_C0014G0023"/>
<protein>
    <recommendedName>
        <fullName evidence="3">PF07610 family protein</fullName>
    </recommendedName>
</protein>
<comment type="caution">
    <text evidence="1">The sequence shown here is derived from an EMBL/GenBank/DDBJ whole genome shotgun (WGS) entry which is preliminary data.</text>
</comment>
<evidence type="ECO:0000313" key="1">
    <source>
        <dbReference type="EMBL" id="KKR10834.1"/>
    </source>
</evidence>